<keyword evidence="3" id="KW-0378">Hydrolase</keyword>
<dbReference type="GO" id="GO:0016788">
    <property type="term" value="F:hydrolase activity, acting on ester bonds"/>
    <property type="evidence" value="ECO:0007669"/>
    <property type="project" value="InterPro"/>
</dbReference>
<accession>A0AAW4W1U2</accession>
<dbReference type="CDD" id="cd06230">
    <property type="entry name" value="M14_ASTE_ASPA_like"/>
    <property type="match status" value="1"/>
</dbReference>
<dbReference type="AlphaFoldDB" id="A0AAW4W1U2"/>
<dbReference type="PANTHER" id="PTHR37326">
    <property type="entry name" value="BLL3975 PROTEIN"/>
    <property type="match status" value="1"/>
</dbReference>
<name>A0AAW4W1U2_9FIRM</name>
<evidence type="ECO:0000313" key="7">
    <source>
        <dbReference type="Proteomes" id="UP001298753"/>
    </source>
</evidence>
<comment type="cofactor">
    <cofactor evidence="1">
        <name>Zn(2+)</name>
        <dbReference type="ChEBI" id="CHEBI:29105"/>
    </cofactor>
</comment>
<sequence length="336" mass="37410">MQTNIKEYDESFDLTQALQKKGTKEYGFIHLAQRANGSWVNIPIMLAVGAQDGPTLVVDACNHGDEYEGTEGIIKTFEGLDVSKMKGSFIGIPALNAEAFAEMKRYNTLDFVPQDLNRIYPGGTGPMTAYVCSWYCENIIKKADAVICIHGGGNSEYLEPVVLYCGEESPVAYKSREMAQCFGFKVLWKNTRYAENSGIEDEYAYQMGIPCITPEIGGQCTRMYQRDEHKQMLETGIRNVMTLLGILEGSVPANEGVHHYDIDYIYNRNGGIHVPVKKAMDSVRKGDTLSIITNLFGEEVDRVIAPFDGVVIGYWTYSVCPPHGWVYMVGKPVDGE</sequence>
<dbReference type="PIRSF" id="PIRSF039012">
    <property type="entry name" value="ASP"/>
    <property type="match status" value="1"/>
</dbReference>
<evidence type="ECO:0000256" key="2">
    <source>
        <dbReference type="ARBA" id="ARBA00022723"/>
    </source>
</evidence>
<keyword evidence="4" id="KW-0862">Zinc</keyword>
<dbReference type="InterPro" id="IPR053138">
    <property type="entry name" value="N-alpha-Ac-DABA_deacetylase"/>
</dbReference>
<reference evidence="6 7" key="1">
    <citation type="submission" date="2021-10" db="EMBL/GenBank/DDBJ databases">
        <title>Anaerobic single-cell dispensing facilitates the cultivation of human gut bacteria.</title>
        <authorList>
            <person name="Afrizal A."/>
        </authorList>
    </citation>
    <scope>NUCLEOTIDE SEQUENCE [LARGE SCALE GENOMIC DNA]</scope>
    <source>
        <strain evidence="6 7">CLA-AA-H270</strain>
    </source>
</reference>
<dbReference type="GO" id="GO:0046872">
    <property type="term" value="F:metal ion binding"/>
    <property type="evidence" value="ECO:0007669"/>
    <property type="project" value="UniProtKB-KW"/>
</dbReference>
<dbReference type="SUPFAM" id="SSF53187">
    <property type="entry name" value="Zn-dependent exopeptidases"/>
    <property type="match status" value="1"/>
</dbReference>
<dbReference type="Proteomes" id="UP001298753">
    <property type="component" value="Unassembled WGS sequence"/>
</dbReference>
<dbReference type="InterPro" id="IPR043795">
    <property type="entry name" value="N-alpha-Ac-DABA-like"/>
</dbReference>
<gene>
    <name evidence="6" type="ORF">LKD22_09520</name>
</gene>
<dbReference type="PANTHER" id="PTHR37326:SF1">
    <property type="entry name" value="BLL3975 PROTEIN"/>
    <property type="match status" value="1"/>
</dbReference>
<organism evidence="6 7">
    <name type="scientific">Agathobaculum butyriciproducens</name>
    <dbReference type="NCBI Taxonomy" id="1628085"/>
    <lineage>
        <taxon>Bacteria</taxon>
        <taxon>Bacillati</taxon>
        <taxon>Bacillota</taxon>
        <taxon>Clostridia</taxon>
        <taxon>Eubacteriales</taxon>
        <taxon>Butyricicoccaceae</taxon>
        <taxon>Agathobaculum</taxon>
    </lineage>
</organism>
<dbReference type="Gene3D" id="3.40.630.10">
    <property type="entry name" value="Zn peptidases"/>
    <property type="match status" value="1"/>
</dbReference>
<dbReference type="GO" id="GO:0016811">
    <property type="term" value="F:hydrolase activity, acting on carbon-nitrogen (but not peptide) bonds, in linear amides"/>
    <property type="evidence" value="ECO:0007669"/>
    <property type="project" value="InterPro"/>
</dbReference>
<dbReference type="RefSeq" id="WP_110435970.1">
    <property type="nucleotide sequence ID" value="NZ_JAJEPX010000030.1"/>
</dbReference>
<evidence type="ECO:0000256" key="1">
    <source>
        <dbReference type="ARBA" id="ARBA00001947"/>
    </source>
</evidence>
<proteinExistence type="predicted"/>
<dbReference type="Pfam" id="PF24827">
    <property type="entry name" value="AstE_AspA_cat"/>
    <property type="match status" value="1"/>
</dbReference>
<keyword evidence="7" id="KW-1185">Reference proteome</keyword>
<evidence type="ECO:0000256" key="4">
    <source>
        <dbReference type="ARBA" id="ARBA00022833"/>
    </source>
</evidence>
<protein>
    <submittedName>
        <fullName evidence="6">M14 family metallopeptidase</fullName>
    </submittedName>
</protein>
<dbReference type="InterPro" id="IPR055438">
    <property type="entry name" value="AstE_AspA_cat"/>
</dbReference>
<comment type="caution">
    <text evidence="6">The sequence shown here is derived from an EMBL/GenBank/DDBJ whole genome shotgun (WGS) entry which is preliminary data.</text>
</comment>
<evidence type="ECO:0000259" key="5">
    <source>
        <dbReference type="Pfam" id="PF24827"/>
    </source>
</evidence>
<feature type="domain" description="Succinylglutamate desuccinylase/Aspartoacylase catalytic" evidence="5">
    <location>
        <begin position="52"/>
        <end position="241"/>
    </location>
</feature>
<evidence type="ECO:0000313" key="6">
    <source>
        <dbReference type="EMBL" id="MCC2177358.1"/>
    </source>
</evidence>
<dbReference type="GeneID" id="98660773"/>
<dbReference type="EMBL" id="JAJEPX010000030">
    <property type="protein sequence ID" value="MCC2177358.1"/>
    <property type="molecule type" value="Genomic_DNA"/>
</dbReference>
<keyword evidence="2" id="KW-0479">Metal-binding</keyword>
<evidence type="ECO:0000256" key="3">
    <source>
        <dbReference type="ARBA" id="ARBA00022801"/>
    </source>
</evidence>